<dbReference type="SUPFAM" id="SSF52540">
    <property type="entry name" value="P-loop containing nucleoside triphosphate hydrolases"/>
    <property type="match status" value="1"/>
</dbReference>
<dbReference type="EC" id="2.7.7.7" evidence="1"/>
<dbReference type="PANTHER" id="PTHR11669">
    <property type="entry name" value="REPLICATION FACTOR C / DNA POLYMERASE III GAMMA-TAU SUBUNIT"/>
    <property type="match status" value="1"/>
</dbReference>
<dbReference type="PANTHER" id="PTHR11669:SF8">
    <property type="entry name" value="DNA POLYMERASE III SUBUNIT DELTA"/>
    <property type="match status" value="1"/>
</dbReference>
<evidence type="ECO:0000313" key="2">
    <source>
        <dbReference type="Proteomes" id="UP000270190"/>
    </source>
</evidence>
<organism evidence="1 2">
    <name type="scientific">Brochothrix thermosphacta</name>
    <name type="common">Microbacterium thermosphactum</name>
    <dbReference type="NCBI Taxonomy" id="2756"/>
    <lineage>
        <taxon>Bacteria</taxon>
        <taxon>Bacillati</taxon>
        <taxon>Bacillota</taxon>
        <taxon>Bacilli</taxon>
        <taxon>Bacillales</taxon>
        <taxon>Listeriaceae</taxon>
        <taxon>Brochothrix</taxon>
    </lineage>
</organism>
<evidence type="ECO:0000313" key="1">
    <source>
        <dbReference type="EMBL" id="SPP29733.1"/>
    </source>
</evidence>
<accession>A0A2X0Q3U7</accession>
<dbReference type="GO" id="GO:0003887">
    <property type="term" value="F:DNA-directed DNA polymerase activity"/>
    <property type="evidence" value="ECO:0007669"/>
    <property type="project" value="UniProtKB-EC"/>
</dbReference>
<dbReference type="EMBL" id="OUNC01000056">
    <property type="protein sequence ID" value="SPP29733.1"/>
    <property type="molecule type" value="Genomic_DNA"/>
</dbReference>
<protein>
    <submittedName>
        <fullName evidence="1">DNA polymerase III clamp loader delta' subunit</fullName>
        <ecNumber evidence="1">2.7.7.7</ecNumber>
    </submittedName>
</protein>
<dbReference type="GO" id="GO:0008408">
    <property type="term" value="F:3'-5' exonuclease activity"/>
    <property type="evidence" value="ECO:0007669"/>
    <property type="project" value="InterPro"/>
</dbReference>
<name>A0A2X0Q3U7_BROTH</name>
<proteinExistence type="predicted"/>
<gene>
    <name evidence="1" type="primary">holB</name>
    <name evidence="1" type="ORF">BTBSAS_60036</name>
</gene>
<keyword evidence="1" id="KW-0548">Nucleotidyltransferase</keyword>
<keyword evidence="1" id="KW-0808">Transferase</keyword>
<dbReference type="FunFam" id="3.40.50.300:FF:001255">
    <property type="entry name" value="DNA polymerase III subunit delta"/>
    <property type="match status" value="1"/>
</dbReference>
<dbReference type="Proteomes" id="UP000270190">
    <property type="component" value="Unassembled WGS sequence"/>
</dbReference>
<dbReference type="Pfam" id="PF13177">
    <property type="entry name" value="DNA_pol3_delta2"/>
    <property type="match status" value="1"/>
</dbReference>
<dbReference type="InterPro" id="IPR004622">
    <property type="entry name" value="DNA_pol_HolB"/>
</dbReference>
<dbReference type="GO" id="GO:0006261">
    <property type="term" value="P:DNA-templated DNA replication"/>
    <property type="evidence" value="ECO:0007669"/>
    <property type="project" value="TreeGrafter"/>
</dbReference>
<dbReference type="Gene3D" id="3.40.50.300">
    <property type="entry name" value="P-loop containing nucleotide triphosphate hydrolases"/>
    <property type="match status" value="1"/>
</dbReference>
<dbReference type="InterPro" id="IPR050238">
    <property type="entry name" value="DNA_Rep/Repair_Clamp_Loader"/>
</dbReference>
<reference evidence="2" key="1">
    <citation type="submission" date="2018-04" db="EMBL/GenBank/DDBJ databases">
        <authorList>
            <person name="Illikoud N."/>
        </authorList>
    </citation>
    <scope>NUCLEOTIDE SEQUENCE [LARGE SCALE GENOMIC DNA]</scope>
</reference>
<dbReference type="NCBIfam" id="NF005972">
    <property type="entry name" value="PRK08058.1"/>
    <property type="match status" value="1"/>
</dbReference>
<dbReference type="InterPro" id="IPR027417">
    <property type="entry name" value="P-loop_NTPase"/>
</dbReference>
<dbReference type="NCBIfam" id="TIGR00678">
    <property type="entry name" value="holB"/>
    <property type="match status" value="1"/>
</dbReference>
<sequence>MNMQAEYLKRQPVVMRILTQSITENRLGHAYIFEGARGIGKREVASWLTKAQFCMQASPENRVCNKCVNCRRIEESNHPDVHFVEPDGASIKTQQIKDLRQAFVKRGMESDKKIIIIDQAEKMTAKSANSLLKFIEEPEAEVLIVFLTTAVQRLLPTIQSRCQLLTFQPLATEVLVRELETQGISEARGRVVAHLTQSSSEAIEMAQDEWFVEARKHVVQLYGYLRVADPMALIYIQTDWIGHFKEKNNTQLGLDLLLALYEDKLHLQLVSEQPLICMQQEKMLKQDALNTKLLTTTYEIEQILTAKKRIEANVGAQLAMEELVLTFVAIKN</sequence>
<dbReference type="AlphaFoldDB" id="A0A2X0Q3U7"/>